<evidence type="ECO:0000256" key="2">
    <source>
        <dbReference type="ARBA" id="ARBA00022840"/>
    </source>
</evidence>
<keyword evidence="6" id="KW-0132">Cell division</keyword>
<organism evidence="6 7">
    <name type="scientific">Pseudolactococcus insecticola</name>
    <dbReference type="NCBI Taxonomy" id="2709158"/>
    <lineage>
        <taxon>Bacteria</taxon>
        <taxon>Bacillati</taxon>
        <taxon>Bacillota</taxon>
        <taxon>Bacilli</taxon>
        <taxon>Lactobacillales</taxon>
        <taxon>Streptococcaceae</taxon>
        <taxon>Pseudolactococcus</taxon>
    </lineage>
</organism>
<dbReference type="Pfam" id="PF01580">
    <property type="entry name" value="FtsK_SpoIIIE"/>
    <property type="match status" value="1"/>
</dbReference>
<comment type="caution">
    <text evidence="6">The sequence shown here is derived from an EMBL/GenBank/DDBJ whole genome shotgun (WGS) entry which is preliminary data.</text>
</comment>
<sequence length="543" mass="62485">MGFLKSFFGFRGFKIGNKDKMTLPLEVIILSLPFLGFWFVFFWFTKAYTTPATWILCVVTGLIYAFGVVAVYRQLQKFSFFRVLKYRRMLRFFLEENGYVTEKKSKNKDAKRKLKYVETFFSYKDRAYIVTFGLKGNKHQQKLLKISGDLEITFSLDMIDMIDETGYINYKFMSGLLDNVLKSSEIAGTPKGGLQLMKDVVWDYIGNPHLMIAGGTGGGKTVLMRSMLIGLLKYSVVDILDPKQSDFVPLNEIPVLKDRIFSETLEMGQRLIDVKSFMDQRYGQMRKLSKAKKEKQMEAFHTYGLKPYFIMVDEFPSFMSAVEDELGFKMGRSAEERAPISSMEVMSAIKQIILKGRQAGIFMIIATQNIKSDDIPTTIRDNIMTRVTVGRLSNTSYDILFPNSNKNFKYIKEIDGRRVFGMGYYGVNGESPRQFLSPQMPPAKDFTFWDAYEAMPRLELETEEDVVVSYTKQEFAEKLGIHPRTLGEITKLLVDREFELSKELNDGDLSLFERIVAFKNQTKSTWQEAVVNEVGEKFSVVED</sequence>
<accession>A0A6A0B8P2</accession>
<gene>
    <name evidence="6" type="ORF">Hs20B_12260</name>
</gene>
<evidence type="ECO:0000313" key="6">
    <source>
        <dbReference type="EMBL" id="GFH40828.1"/>
    </source>
</evidence>
<dbReference type="PANTHER" id="PTHR22683:SF47">
    <property type="entry name" value="FTSK DOMAIN-CONTAINING PROTEIN YDCQ"/>
    <property type="match status" value="1"/>
</dbReference>
<dbReference type="GO" id="GO:0005524">
    <property type="term" value="F:ATP binding"/>
    <property type="evidence" value="ECO:0007669"/>
    <property type="project" value="UniProtKB-UniRule"/>
</dbReference>
<feature type="transmembrane region" description="Helical" evidence="4">
    <location>
        <begin position="21"/>
        <end position="45"/>
    </location>
</feature>
<evidence type="ECO:0000259" key="5">
    <source>
        <dbReference type="PROSITE" id="PS50901"/>
    </source>
</evidence>
<keyword evidence="4" id="KW-1133">Transmembrane helix</keyword>
<name>A0A6A0B8P2_9LACT</name>
<protein>
    <submittedName>
        <fullName evidence="6">Cell division protein FtsK</fullName>
    </submittedName>
</protein>
<evidence type="ECO:0000313" key="7">
    <source>
        <dbReference type="Proteomes" id="UP000475928"/>
    </source>
</evidence>
<dbReference type="AlphaFoldDB" id="A0A6A0B8P2"/>
<dbReference type="PANTHER" id="PTHR22683">
    <property type="entry name" value="SPORULATION PROTEIN RELATED"/>
    <property type="match status" value="1"/>
</dbReference>
<keyword evidence="4" id="KW-0472">Membrane</keyword>
<dbReference type="GO" id="GO:0051301">
    <property type="term" value="P:cell division"/>
    <property type="evidence" value="ECO:0007669"/>
    <property type="project" value="UniProtKB-KW"/>
</dbReference>
<dbReference type="Gene3D" id="3.40.50.300">
    <property type="entry name" value="P-loop containing nucleotide triphosphate hydrolases"/>
    <property type="match status" value="1"/>
</dbReference>
<feature type="binding site" evidence="3">
    <location>
        <begin position="214"/>
        <end position="221"/>
    </location>
    <ligand>
        <name>ATP</name>
        <dbReference type="ChEBI" id="CHEBI:30616"/>
    </ligand>
</feature>
<keyword evidence="1 3" id="KW-0547">Nucleotide-binding</keyword>
<dbReference type="GO" id="GO:0003677">
    <property type="term" value="F:DNA binding"/>
    <property type="evidence" value="ECO:0007669"/>
    <property type="project" value="InterPro"/>
</dbReference>
<dbReference type="InterPro" id="IPR002543">
    <property type="entry name" value="FtsK_dom"/>
</dbReference>
<keyword evidence="4" id="KW-0812">Transmembrane</keyword>
<evidence type="ECO:0000256" key="1">
    <source>
        <dbReference type="ARBA" id="ARBA00022741"/>
    </source>
</evidence>
<keyword evidence="6" id="KW-0131">Cell cycle</keyword>
<evidence type="ECO:0000256" key="4">
    <source>
        <dbReference type="SAM" id="Phobius"/>
    </source>
</evidence>
<dbReference type="InterPro" id="IPR027417">
    <property type="entry name" value="P-loop_NTPase"/>
</dbReference>
<keyword evidence="7" id="KW-1185">Reference proteome</keyword>
<keyword evidence="2 3" id="KW-0067">ATP-binding</keyword>
<feature type="domain" description="FtsK" evidence="5">
    <location>
        <begin position="197"/>
        <end position="398"/>
    </location>
</feature>
<reference evidence="6 7" key="1">
    <citation type="submission" date="2020-02" db="EMBL/GenBank/DDBJ databases">
        <title>Draft genome sequence of Lactococcus sp. Hs20B0-1.</title>
        <authorList>
            <person name="Noda S."/>
            <person name="Yuki M."/>
            <person name="Ohkuma M."/>
        </authorList>
    </citation>
    <scope>NUCLEOTIDE SEQUENCE [LARGE SCALE GENOMIC DNA]</scope>
    <source>
        <strain evidence="6 7">Hs20B0-1</strain>
    </source>
</reference>
<proteinExistence type="predicted"/>
<evidence type="ECO:0000256" key="3">
    <source>
        <dbReference type="PROSITE-ProRule" id="PRU00289"/>
    </source>
</evidence>
<dbReference type="PROSITE" id="PS50901">
    <property type="entry name" value="FTSK"/>
    <property type="match status" value="1"/>
</dbReference>
<dbReference type="InterPro" id="IPR050206">
    <property type="entry name" value="FtsK/SpoIIIE/SftA"/>
</dbReference>
<dbReference type="Proteomes" id="UP000475928">
    <property type="component" value="Unassembled WGS sequence"/>
</dbReference>
<feature type="transmembrane region" description="Helical" evidence="4">
    <location>
        <begin position="51"/>
        <end position="72"/>
    </location>
</feature>
<dbReference type="SUPFAM" id="SSF52540">
    <property type="entry name" value="P-loop containing nucleoside triphosphate hydrolases"/>
    <property type="match status" value="1"/>
</dbReference>
<dbReference type="EMBL" id="BLLH01000006">
    <property type="protein sequence ID" value="GFH40828.1"/>
    <property type="molecule type" value="Genomic_DNA"/>
</dbReference>